<dbReference type="Gene3D" id="3.80.10.10">
    <property type="entry name" value="Ribonuclease Inhibitor"/>
    <property type="match status" value="1"/>
</dbReference>
<evidence type="ECO:0000256" key="2">
    <source>
        <dbReference type="ARBA" id="ARBA00022737"/>
    </source>
</evidence>
<evidence type="ECO:0000259" key="3">
    <source>
        <dbReference type="Pfam" id="PF08263"/>
    </source>
</evidence>
<sequence>MFYSDSLRTDKMIVVVITVLRACRLNIRDYSMKTKENHLHPDEDKHCNIICFVPLDDWWSQFKESLVIIESACSDPSAYPKVASWKVDGESGDCCSWDGVECDRDFGYVIDRP</sequence>
<evidence type="ECO:0000313" key="5">
    <source>
        <dbReference type="Proteomes" id="UP000657918"/>
    </source>
</evidence>
<dbReference type="Pfam" id="PF08263">
    <property type="entry name" value="LRRNT_2"/>
    <property type="match status" value="1"/>
</dbReference>
<reference evidence="4 5" key="1">
    <citation type="submission" date="2020-10" db="EMBL/GenBank/DDBJ databases">
        <title>Plant Genome Project.</title>
        <authorList>
            <person name="Zhang R.-G."/>
        </authorList>
    </citation>
    <scope>NUCLEOTIDE SEQUENCE [LARGE SCALE GENOMIC DNA]</scope>
    <source>
        <strain evidence="4">FAFU-HL-1</strain>
        <tissue evidence="4">Leaf</tissue>
    </source>
</reference>
<evidence type="ECO:0000256" key="1">
    <source>
        <dbReference type="ARBA" id="ARBA00022614"/>
    </source>
</evidence>
<protein>
    <recommendedName>
        <fullName evidence="3">Leucine-rich repeat-containing N-terminal plant-type domain-containing protein</fullName>
    </recommendedName>
</protein>
<dbReference type="EMBL" id="JADGMS010000016">
    <property type="protein sequence ID" value="KAF9665321.1"/>
    <property type="molecule type" value="Genomic_DNA"/>
</dbReference>
<keyword evidence="5" id="KW-1185">Reference proteome</keyword>
<keyword evidence="1" id="KW-0433">Leucine-rich repeat</keyword>
<accession>A0A835J9K5</accession>
<dbReference type="Proteomes" id="UP000657918">
    <property type="component" value="Chromosome 16"/>
</dbReference>
<dbReference type="AlphaFoldDB" id="A0A835J9K5"/>
<organism evidence="4 5">
    <name type="scientific">Salix dunnii</name>
    <dbReference type="NCBI Taxonomy" id="1413687"/>
    <lineage>
        <taxon>Eukaryota</taxon>
        <taxon>Viridiplantae</taxon>
        <taxon>Streptophyta</taxon>
        <taxon>Embryophyta</taxon>
        <taxon>Tracheophyta</taxon>
        <taxon>Spermatophyta</taxon>
        <taxon>Magnoliopsida</taxon>
        <taxon>eudicotyledons</taxon>
        <taxon>Gunneridae</taxon>
        <taxon>Pentapetalae</taxon>
        <taxon>rosids</taxon>
        <taxon>fabids</taxon>
        <taxon>Malpighiales</taxon>
        <taxon>Salicaceae</taxon>
        <taxon>Saliceae</taxon>
        <taxon>Salix</taxon>
    </lineage>
</organism>
<feature type="domain" description="Leucine-rich repeat-containing N-terminal plant-type" evidence="3">
    <location>
        <begin position="73"/>
        <end position="103"/>
    </location>
</feature>
<dbReference type="InterPro" id="IPR013210">
    <property type="entry name" value="LRR_N_plant-typ"/>
</dbReference>
<name>A0A835J9K5_9ROSI</name>
<comment type="caution">
    <text evidence="4">The sequence shown here is derived from an EMBL/GenBank/DDBJ whole genome shotgun (WGS) entry which is preliminary data.</text>
</comment>
<dbReference type="OrthoDB" id="847488at2759"/>
<dbReference type="InterPro" id="IPR032675">
    <property type="entry name" value="LRR_dom_sf"/>
</dbReference>
<gene>
    <name evidence="4" type="ORF">SADUNF_Sadunf16G0110600</name>
</gene>
<keyword evidence="2" id="KW-0677">Repeat</keyword>
<evidence type="ECO:0000313" key="4">
    <source>
        <dbReference type="EMBL" id="KAF9665321.1"/>
    </source>
</evidence>
<proteinExistence type="predicted"/>